<evidence type="ECO:0000313" key="2">
    <source>
        <dbReference type="EMBL" id="CAI6358267.1"/>
    </source>
</evidence>
<protein>
    <recommendedName>
        <fullName evidence="1">Transposable element P transposase-like RNase H domain-containing protein</fullName>
    </recommendedName>
</protein>
<dbReference type="Proteomes" id="UP001160148">
    <property type="component" value="Unassembled WGS sequence"/>
</dbReference>
<dbReference type="AlphaFoldDB" id="A0AAV0WQZ5"/>
<accession>A0AAV0WQZ5</accession>
<dbReference type="Pfam" id="PF21787">
    <property type="entry name" value="TNP-like_RNaseH_N"/>
    <property type="match status" value="1"/>
</dbReference>
<organism evidence="2 3">
    <name type="scientific">Macrosiphum euphorbiae</name>
    <name type="common">potato aphid</name>
    <dbReference type="NCBI Taxonomy" id="13131"/>
    <lineage>
        <taxon>Eukaryota</taxon>
        <taxon>Metazoa</taxon>
        <taxon>Ecdysozoa</taxon>
        <taxon>Arthropoda</taxon>
        <taxon>Hexapoda</taxon>
        <taxon>Insecta</taxon>
        <taxon>Pterygota</taxon>
        <taxon>Neoptera</taxon>
        <taxon>Paraneoptera</taxon>
        <taxon>Hemiptera</taxon>
        <taxon>Sternorrhyncha</taxon>
        <taxon>Aphidomorpha</taxon>
        <taxon>Aphidoidea</taxon>
        <taxon>Aphididae</taxon>
        <taxon>Macrosiphini</taxon>
        <taxon>Macrosiphum</taxon>
    </lineage>
</organism>
<dbReference type="InterPro" id="IPR048365">
    <property type="entry name" value="TNP-like_RNaseH_N"/>
</dbReference>
<reference evidence="2 3" key="1">
    <citation type="submission" date="2023-01" db="EMBL/GenBank/DDBJ databases">
        <authorList>
            <person name="Whitehead M."/>
        </authorList>
    </citation>
    <scope>NUCLEOTIDE SEQUENCE [LARGE SCALE GENOMIC DNA]</scope>
</reference>
<name>A0AAV0WQZ5_9HEMI</name>
<keyword evidence="3" id="KW-1185">Reference proteome</keyword>
<evidence type="ECO:0000313" key="3">
    <source>
        <dbReference type="Proteomes" id="UP001160148"/>
    </source>
</evidence>
<feature type="domain" description="Transposable element P transposase-like RNase H" evidence="1">
    <location>
        <begin position="3"/>
        <end position="117"/>
    </location>
</feature>
<gene>
    <name evidence="2" type="ORF">MEUPH1_LOCUS13802</name>
</gene>
<evidence type="ECO:0000259" key="1">
    <source>
        <dbReference type="Pfam" id="PF21787"/>
    </source>
</evidence>
<sequence>MRNGVLEDVLNIMKLNGDGLQDYQKLTVLMFDEVKISTTMEYDVLRDEVVGPHSQIQVVMARGVASSWKQPIYIDFDKKMTKEILFNIIEKLDKIGFKTICCVSDCGGGNVGLWRALDISYENPVFSIPNGR</sequence>
<proteinExistence type="predicted"/>
<dbReference type="EMBL" id="CARXXK010000002">
    <property type="protein sequence ID" value="CAI6358267.1"/>
    <property type="molecule type" value="Genomic_DNA"/>
</dbReference>
<comment type="caution">
    <text evidence="2">The sequence shown here is derived from an EMBL/GenBank/DDBJ whole genome shotgun (WGS) entry which is preliminary data.</text>
</comment>